<feature type="domain" description="Rho termination factor-like N-terminal" evidence="1">
    <location>
        <begin position="71"/>
        <end position="107"/>
    </location>
</feature>
<dbReference type="OrthoDB" id="18081at10239"/>
<dbReference type="KEGG" id="vg:26635633"/>
<dbReference type="GO" id="GO:0006353">
    <property type="term" value="P:DNA-templated transcription termination"/>
    <property type="evidence" value="ECO:0007669"/>
    <property type="project" value="InterPro"/>
</dbReference>
<dbReference type="SUPFAM" id="SSF68912">
    <property type="entry name" value="Rho N-terminal domain-like"/>
    <property type="match status" value="1"/>
</dbReference>
<dbReference type="PANTHER" id="PTHR34449:SF2">
    <property type="entry name" value="RHO TERMINATION FACTOR"/>
    <property type="match status" value="1"/>
</dbReference>
<reference evidence="2 3" key="1">
    <citation type="journal article" date="2015" name="Virus Genes">
        <title>Complete genome analysis of two new bacteriophages isolated from impetigo strains of Staphylococcus aureus.</title>
        <authorList>
            <person name="Botka T."/>
            <person name="Ruzickova V."/>
            <person name="Konecna H."/>
            <person name="Pantucek R."/>
            <person name="Rychlik I."/>
            <person name="Zdrahal Z."/>
            <person name="Petras P."/>
            <person name="Doskar J."/>
        </authorList>
    </citation>
    <scope>NUCLEOTIDE SEQUENCE [LARGE SCALE GENOMIC DNA]</scope>
</reference>
<dbReference type="EMBL" id="KP893290">
    <property type="protein sequence ID" value="AKC04721.1"/>
    <property type="molecule type" value="Genomic_DNA"/>
</dbReference>
<dbReference type="GeneID" id="26635633"/>
<name>A0A0E3TAL3_9CAUD</name>
<dbReference type="PANTHER" id="PTHR34449">
    <property type="entry name" value="RHO TERMINATION FACTOR"/>
    <property type="match status" value="1"/>
</dbReference>
<dbReference type="RefSeq" id="YP_009209169.1">
    <property type="nucleotide sequence ID" value="NC_028915.1"/>
</dbReference>
<evidence type="ECO:0000259" key="1">
    <source>
        <dbReference type="SMART" id="SM00959"/>
    </source>
</evidence>
<reference evidence="3" key="2">
    <citation type="submission" date="2015-03" db="EMBL/GenBank/DDBJ databases">
        <title>Complete genome analysis of two new bacteriophages isolated from impetigo strains of Staphylococcus aureus.</title>
        <authorList>
            <person name="Botka T."/>
            <person name="Ruzickova V."/>
            <person name="Konecna H."/>
            <person name="Pantucek R."/>
            <person name="Rychlik I."/>
            <person name="Zdrahal Z."/>
            <person name="Petras P."/>
            <person name="Doskar J."/>
        </authorList>
    </citation>
    <scope>NUCLEOTIDE SEQUENCE [LARGE SCALE GENOMIC DNA]</scope>
</reference>
<dbReference type="InterPro" id="IPR036269">
    <property type="entry name" value="Rho_N_sf"/>
</dbReference>
<dbReference type="Proteomes" id="UP000033300">
    <property type="component" value="Segment"/>
</dbReference>
<dbReference type="SMART" id="SM00959">
    <property type="entry name" value="Rho_N"/>
    <property type="match status" value="1"/>
</dbReference>
<evidence type="ECO:0000313" key="3">
    <source>
        <dbReference type="Proteomes" id="UP000033300"/>
    </source>
</evidence>
<keyword evidence="3" id="KW-1185">Reference proteome</keyword>
<evidence type="ECO:0000313" key="2">
    <source>
        <dbReference type="EMBL" id="AKC04721.1"/>
    </source>
</evidence>
<accession>A0A0E3TAL3</accession>
<protein>
    <submittedName>
        <fullName evidence="2">Rho termination factor domain protein</fullName>
    </submittedName>
</protein>
<dbReference type="InterPro" id="IPR011112">
    <property type="entry name" value="Rho-like_N"/>
</dbReference>
<sequence>MYKVIERFEDAQDNGHEYQVGDIYPRDGLEVSEERFTELSTTNNRRNLIAIKLVEDDTTEQSEASADEQKSLSDMKVAELKELAKKREIKGYSDMKKDELIKALEGVK</sequence>
<dbReference type="Pfam" id="PF07498">
    <property type="entry name" value="Rho_N"/>
    <property type="match status" value="1"/>
</dbReference>
<proteinExistence type="predicted"/>
<dbReference type="Gene3D" id="1.10.720.10">
    <property type="match status" value="1"/>
</dbReference>
<organism evidence="2 3">
    <name type="scientific">Staphylococcus phage B236</name>
    <dbReference type="NCBI Taxonomy" id="1636205"/>
    <lineage>
        <taxon>Viruses</taxon>
        <taxon>Duplodnaviria</taxon>
        <taxon>Heunggongvirae</taxon>
        <taxon>Uroviricota</taxon>
        <taxon>Caudoviricetes</taxon>
        <taxon>Azeredovirinae</taxon>
        <taxon>Phietavirus</taxon>
        <taxon>Phietavirus B236</taxon>
    </lineage>
</organism>